<proteinExistence type="inferred from homology"/>
<keyword evidence="4" id="KW-0119">Carbohydrate metabolism</keyword>
<evidence type="ECO:0000256" key="3">
    <source>
        <dbReference type="ARBA" id="ARBA00023001"/>
    </source>
</evidence>
<dbReference type="GO" id="GO:0030245">
    <property type="term" value="P:cellulose catabolic process"/>
    <property type="evidence" value="ECO:0007669"/>
    <property type="project" value="UniProtKB-KW"/>
</dbReference>
<dbReference type="Proteomes" id="UP000010796">
    <property type="component" value="Chromosome"/>
</dbReference>
<dbReference type="GO" id="GO:0008422">
    <property type="term" value="F:beta-glucosidase activity"/>
    <property type="evidence" value="ECO:0007669"/>
    <property type="project" value="TreeGrafter"/>
</dbReference>
<evidence type="ECO:0000256" key="1">
    <source>
        <dbReference type="ARBA" id="ARBA00005641"/>
    </source>
</evidence>
<keyword evidence="5 7" id="KW-0326">Glycosidase</keyword>
<dbReference type="GO" id="GO:0009986">
    <property type="term" value="C:cell surface"/>
    <property type="evidence" value="ECO:0007669"/>
    <property type="project" value="TreeGrafter"/>
</dbReference>
<dbReference type="PANTHER" id="PTHR31297">
    <property type="entry name" value="GLUCAN ENDO-1,6-BETA-GLUCOSIDASE B"/>
    <property type="match status" value="1"/>
</dbReference>
<keyword evidence="6" id="KW-0624">Polysaccharide degradation</keyword>
<organism evidence="10 11">
    <name type="scientific">Echinicola vietnamensis (strain DSM 17526 / LMG 23754 / KMM 6221)</name>
    <dbReference type="NCBI Taxonomy" id="926556"/>
    <lineage>
        <taxon>Bacteria</taxon>
        <taxon>Pseudomonadati</taxon>
        <taxon>Bacteroidota</taxon>
        <taxon>Cytophagia</taxon>
        <taxon>Cytophagales</taxon>
        <taxon>Cyclobacteriaceae</taxon>
        <taxon>Echinicola</taxon>
    </lineage>
</organism>
<dbReference type="AlphaFoldDB" id="L0FU56"/>
<sequence length="475" mass="52631">MHQNNRVVSLIFLFLLLGMEWACKSSEEEPSKLDVSSTRIELEADGESKEVSISSNTAWSAHASANWINMTPSSGTGSQTVSIAALANTTPDSREAVVQIVAGSLQREIQVSQAAGKSHPSYYIPADQTEMREISSLELAPELGIGWNLGNSLEAIGGETAWGNPAVTKELIDAVKAAGFSAVRIPVAWSKFTDESSFTIDPAWAERVEEVVNYVLDNDLYAIINIHWDGGWMQPTYVAEDAVNARLEAMWVQIALHFRDYDDHLLFAGTNEVMVDGDYGQPTPEYRTVQNGYNQTFVNAVRGTGGRNAYRHLVVQSFNTNIDHAVDFMEMPVDEVKDRLMAEVHYYDPYEFALDADSPVSEWGANADNPSKTAGWGGEAYATGQFKKMKSHFVDKGIPVIVGEYGAISKTNLEDHAVYRAYYLEWITQAMLDQSLVPFYWDNGHTGNHGFGLFDRNNGEQVYPDLIDKITPSIN</sequence>
<keyword evidence="3" id="KW-0136">Cellulose degradation</keyword>
<evidence type="ECO:0000256" key="6">
    <source>
        <dbReference type="ARBA" id="ARBA00023326"/>
    </source>
</evidence>
<evidence type="ECO:0000313" key="11">
    <source>
        <dbReference type="Proteomes" id="UP000010796"/>
    </source>
</evidence>
<evidence type="ECO:0000256" key="2">
    <source>
        <dbReference type="ARBA" id="ARBA00022801"/>
    </source>
</evidence>
<feature type="domain" description="Glycoside hydrolase family 5" evidence="8">
    <location>
        <begin position="153"/>
        <end position="445"/>
    </location>
</feature>
<dbReference type="eggNOG" id="COG2730">
    <property type="taxonomic scope" value="Bacteria"/>
</dbReference>
<evidence type="ECO:0000256" key="4">
    <source>
        <dbReference type="ARBA" id="ARBA00023277"/>
    </source>
</evidence>
<name>L0FU56_ECHVK</name>
<dbReference type="Pfam" id="PF00150">
    <property type="entry name" value="Cellulase"/>
    <property type="match status" value="1"/>
</dbReference>
<gene>
    <name evidence="10" type="ordered locus">Echvi_1163</name>
</gene>
<dbReference type="InterPro" id="IPR001547">
    <property type="entry name" value="Glyco_hydro_5"/>
</dbReference>
<accession>L0FU56</accession>
<dbReference type="RefSeq" id="WP_015264998.1">
    <property type="nucleotide sequence ID" value="NC_019904.1"/>
</dbReference>
<dbReference type="InterPro" id="IPR050386">
    <property type="entry name" value="Glycosyl_hydrolase_5"/>
</dbReference>
<dbReference type="Pfam" id="PF13004">
    <property type="entry name" value="BACON"/>
    <property type="match status" value="1"/>
</dbReference>
<evidence type="ECO:0000256" key="5">
    <source>
        <dbReference type="ARBA" id="ARBA00023295"/>
    </source>
</evidence>
<dbReference type="STRING" id="926556.Echvi_1163"/>
<dbReference type="InterPro" id="IPR013783">
    <property type="entry name" value="Ig-like_fold"/>
</dbReference>
<comment type="similarity">
    <text evidence="1 7">Belongs to the glycosyl hydrolase 5 (cellulase A) family.</text>
</comment>
<keyword evidence="11" id="KW-1185">Reference proteome</keyword>
<dbReference type="CDD" id="cd14948">
    <property type="entry name" value="BACON"/>
    <property type="match status" value="1"/>
</dbReference>
<dbReference type="HOGENOM" id="CLU_018668_3_0_10"/>
<dbReference type="Gene3D" id="3.20.20.80">
    <property type="entry name" value="Glycosidases"/>
    <property type="match status" value="1"/>
</dbReference>
<dbReference type="PATRIC" id="fig|926556.3.peg.1225"/>
<dbReference type="PANTHER" id="PTHR31297:SF41">
    <property type="entry name" value="ENDOGLUCANASE, PUTATIVE (AFU_ORTHOLOGUE AFUA_5G01830)-RELATED"/>
    <property type="match status" value="1"/>
</dbReference>
<dbReference type="InterPro" id="IPR017853">
    <property type="entry name" value="GH"/>
</dbReference>
<evidence type="ECO:0000259" key="8">
    <source>
        <dbReference type="Pfam" id="PF00150"/>
    </source>
</evidence>
<dbReference type="InterPro" id="IPR024361">
    <property type="entry name" value="BACON"/>
</dbReference>
<evidence type="ECO:0000259" key="9">
    <source>
        <dbReference type="Pfam" id="PF13004"/>
    </source>
</evidence>
<protein>
    <submittedName>
        <fullName evidence="10">Endoglucanase</fullName>
    </submittedName>
</protein>
<dbReference type="KEGG" id="evi:Echvi_1163"/>
<feature type="domain" description="BACON" evidence="9">
    <location>
        <begin position="57"/>
        <end position="114"/>
    </location>
</feature>
<dbReference type="SUPFAM" id="SSF51445">
    <property type="entry name" value="(Trans)glycosidases"/>
    <property type="match status" value="1"/>
</dbReference>
<evidence type="ECO:0000256" key="7">
    <source>
        <dbReference type="RuleBase" id="RU361153"/>
    </source>
</evidence>
<dbReference type="EMBL" id="CP003346">
    <property type="protein sequence ID" value="AGA77434.1"/>
    <property type="molecule type" value="Genomic_DNA"/>
</dbReference>
<evidence type="ECO:0000313" key="10">
    <source>
        <dbReference type="EMBL" id="AGA77434.1"/>
    </source>
</evidence>
<reference evidence="11" key="1">
    <citation type="submission" date="2012-02" db="EMBL/GenBank/DDBJ databases">
        <title>The complete genome of Echinicola vietnamensis DSM 17526.</title>
        <authorList>
            <person name="Lucas S."/>
            <person name="Copeland A."/>
            <person name="Lapidus A."/>
            <person name="Glavina del Rio T."/>
            <person name="Dalin E."/>
            <person name="Tice H."/>
            <person name="Bruce D."/>
            <person name="Goodwin L."/>
            <person name="Pitluck S."/>
            <person name="Peters L."/>
            <person name="Ovchinnikova G."/>
            <person name="Teshima H."/>
            <person name="Kyrpides N."/>
            <person name="Mavromatis K."/>
            <person name="Ivanova N."/>
            <person name="Brettin T."/>
            <person name="Detter J.C."/>
            <person name="Han C."/>
            <person name="Larimer F."/>
            <person name="Land M."/>
            <person name="Hauser L."/>
            <person name="Markowitz V."/>
            <person name="Cheng J.-F."/>
            <person name="Hugenholtz P."/>
            <person name="Woyke T."/>
            <person name="Wu D."/>
            <person name="Brambilla E."/>
            <person name="Klenk H.-P."/>
            <person name="Eisen J.A."/>
        </authorList>
    </citation>
    <scope>NUCLEOTIDE SEQUENCE [LARGE SCALE GENOMIC DNA]</scope>
    <source>
        <strain evidence="11">DSM 17526 / LMG 23754 / KMM 6221</strain>
    </source>
</reference>
<dbReference type="GO" id="GO:0005576">
    <property type="term" value="C:extracellular region"/>
    <property type="evidence" value="ECO:0007669"/>
    <property type="project" value="TreeGrafter"/>
</dbReference>
<dbReference type="Gene3D" id="2.60.40.10">
    <property type="entry name" value="Immunoglobulins"/>
    <property type="match status" value="1"/>
</dbReference>
<keyword evidence="2 7" id="KW-0378">Hydrolase</keyword>